<dbReference type="InterPro" id="IPR002343">
    <property type="entry name" value="Hud_Sxl_RNA"/>
</dbReference>
<feature type="domain" description="RRM" evidence="5">
    <location>
        <begin position="424"/>
        <end position="502"/>
    </location>
</feature>
<feature type="region of interest" description="Disordered" evidence="4">
    <location>
        <begin position="211"/>
        <end position="239"/>
    </location>
</feature>
<evidence type="ECO:0000256" key="4">
    <source>
        <dbReference type="SAM" id="MobiDB-lite"/>
    </source>
</evidence>
<dbReference type="InterPro" id="IPR036876">
    <property type="entry name" value="UVR_dom_sf"/>
</dbReference>
<evidence type="ECO:0000256" key="1">
    <source>
        <dbReference type="ARBA" id="ARBA00022737"/>
    </source>
</evidence>
<evidence type="ECO:0000259" key="5">
    <source>
        <dbReference type="PROSITE" id="PS50102"/>
    </source>
</evidence>
<dbReference type="InterPro" id="IPR012677">
    <property type="entry name" value="Nucleotide-bd_a/b_plait_sf"/>
</dbReference>
<dbReference type="GO" id="GO:0003729">
    <property type="term" value="F:mRNA binding"/>
    <property type="evidence" value="ECO:0007669"/>
    <property type="project" value="UniProtKB-ARBA"/>
</dbReference>
<dbReference type="AlphaFoldDB" id="A0A0H5QHY2"/>
<keyword evidence="2 3" id="KW-0694">RNA-binding</keyword>
<feature type="domain" description="RRM" evidence="5">
    <location>
        <begin position="127"/>
        <end position="206"/>
    </location>
</feature>
<dbReference type="InterPro" id="IPR052462">
    <property type="entry name" value="SLIRP/GR-RBP-like"/>
</dbReference>
<dbReference type="Gene3D" id="3.30.70.330">
    <property type="match status" value="3"/>
</dbReference>
<dbReference type="SUPFAM" id="SSF54928">
    <property type="entry name" value="RNA-binding domain, RBD"/>
    <property type="match status" value="2"/>
</dbReference>
<proteinExistence type="predicted"/>
<dbReference type="InterPro" id="IPR001943">
    <property type="entry name" value="UVR_dom"/>
</dbReference>
<reference evidence="7" key="1">
    <citation type="submission" date="2015-04" db="EMBL/GenBank/DDBJ databases">
        <title>The genome sequence of the plant pathogenic Rhizarian Plasmodiophora brassicae reveals insights in its biotrophic life cycle and the origin of chitin synthesis.</title>
        <authorList>
            <person name="Schwelm A."/>
            <person name="Fogelqvist J."/>
            <person name="Knaust A."/>
            <person name="Julke S."/>
            <person name="Lilja T."/>
            <person name="Dhandapani V."/>
            <person name="Bonilla-Rosso G."/>
            <person name="Karlsson M."/>
            <person name="Shevchenko A."/>
            <person name="Choi S.R."/>
            <person name="Kim H.G."/>
            <person name="Park J.Y."/>
            <person name="Lim Y.P."/>
            <person name="Ludwig-Muller J."/>
            <person name="Dixelius C."/>
        </authorList>
    </citation>
    <scope>NUCLEOTIDE SEQUENCE</scope>
    <source>
        <tissue evidence="7">Potato root galls</tissue>
    </source>
</reference>
<feature type="region of interest" description="Disordered" evidence="4">
    <location>
        <begin position="277"/>
        <end position="303"/>
    </location>
</feature>
<dbReference type="Pfam" id="PF02151">
    <property type="entry name" value="UVR"/>
    <property type="match status" value="1"/>
</dbReference>
<dbReference type="PROSITE" id="PS50102">
    <property type="entry name" value="RRM"/>
    <property type="match status" value="3"/>
</dbReference>
<feature type="region of interest" description="Disordered" evidence="4">
    <location>
        <begin position="377"/>
        <end position="398"/>
    </location>
</feature>
<dbReference type="PROSITE" id="PS50151">
    <property type="entry name" value="UVR"/>
    <property type="match status" value="1"/>
</dbReference>
<name>A0A0H5QHY2_9EUKA</name>
<accession>A0A0H5QHY2</accession>
<feature type="compositionally biased region" description="Polar residues" evidence="4">
    <location>
        <begin position="8"/>
        <end position="28"/>
    </location>
</feature>
<dbReference type="InterPro" id="IPR035979">
    <property type="entry name" value="RBD_domain_sf"/>
</dbReference>
<evidence type="ECO:0000256" key="2">
    <source>
        <dbReference type="ARBA" id="ARBA00022884"/>
    </source>
</evidence>
<dbReference type="PANTHER" id="PTHR48027">
    <property type="entry name" value="HETEROGENEOUS NUCLEAR RIBONUCLEOPROTEIN 87F-RELATED"/>
    <property type="match status" value="1"/>
</dbReference>
<evidence type="ECO:0000313" key="7">
    <source>
        <dbReference type="EMBL" id="CRZ01257.1"/>
    </source>
</evidence>
<dbReference type="GO" id="GO:1990904">
    <property type="term" value="C:ribonucleoprotein complex"/>
    <property type="evidence" value="ECO:0007669"/>
    <property type="project" value="InterPro"/>
</dbReference>
<dbReference type="PRINTS" id="PR00961">
    <property type="entry name" value="HUDSXLRNA"/>
</dbReference>
<protein>
    <recommendedName>
        <fullName evidence="8">Polyadenylate-binding protein</fullName>
    </recommendedName>
</protein>
<dbReference type="GO" id="GO:0009967">
    <property type="term" value="P:positive regulation of signal transduction"/>
    <property type="evidence" value="ECO:0007669"/>
    <property type="project" value="UniProtKB-ARBA"/>
</dbReference>
<keyword evidence="1" id="KW-0677">Repeat</keyword>
<feature type="region of interest" description="Disordered" evidence="4">
    <location>
        <begin position="1"/>
        <end position="35"/>
    </location>
</feature>
<feature type="domain" description="RRM" evidence="5">
    <location>
        <begin position="41"/>
        <end position="120"/>
    </location>
</feature>
<dbReference type="EMBL" id="HACM01000815">
    <property type="protein sequence ID" value="CRZ01257.1"/>
    <property type="molecule type" value="Transcribed_RNA"/>
</dbReference>
<dbReference type="InterPro" id="IPR000504">
    <property type="entry name" value="RRM_dom"/>
</dbReference>
<dbReference type="GO" id="GO:0005737">
    <property type="term" value="C:cytoplasm"/>
    <property type="evidence" value="ECO:0007669"/>
    <property type="project" value="UniProtKB-ARBA"/>
</dbReference>
<dbReference type="GO" id="GO:0010629">
    <property type="term" value="P:negative regulation of gene expression"/>
    <property type="evidence" value="ECO:0007669"/>
    <property type="project" value="UniProtKB-ARBA"/>
</dbReference>
<dbReference type="SMART" id="SM00360">
    <property type="entry name" value="RRM"/>
    <property type="match status" value="3"/>
</dbReference>
<evidence type="ECO:0000256" key="3">
    <source>
        <dbReference type="PROSITE-ProRule" id="PRU00176"/>
    </source>
</evidence>
<evidence type="ECO:0008006" key="8">
    <source>
        <dbReference type="Google" id="ProtNLM"/>
    </source>
</evidence>
<dbReference type="Pfam" id="PF00076">
    <property type="entry name" value="RRM_1"/>
    <property type="match status" value="3"/>
</dbReference>
<feature type="domain" description="UVR" evidence="6">
    <location>
        <begin position="332"/>
        <end position="367"/>
    </location>
</feature>
<organism evidence="7">
    <name type="scientific">Spongospora subterranea</name>
    <dbReference type="NCBI Taxonomy" id="70186"/>
    <lineage>
        <taxon>Eukaryota</taxon>
        <taxon>Sar</taxon>
        <taxon>Rhizaria</taxon>
        <taxon>Endomyxa</taxon>
        <taxon>Phytomyxea</taxon>
        <taxon>Plasmodiophorida</taxon>
        <taxon>Plasmodiophoridae</taxon>
        <taxon>Spongospora</taxon>
    </lineage>
</organism>
<dbReference type="SUPFAM" id="SSF46600">
    <property type="entry name" value="C-terminal UvrC-binding domain of UvrB"/>
    <property type="match status" value="1"/>
</dbReference>
<sequence>MTAEEATVSANMSSTVDVKPDTSPTSAAPSAETPLDLTRGSNLLINYLPRSLTTADLERMFTPFGVIEKARCIVDRQTGSCQGYGFVQFQQVQSAALAVQHFSMATPPDGTAMKVSFARPADTHKQSNLHVSGLPITYDEDKFRALFAEYGPICELTLLRTPNGESRGSGFVRLESPNKAQAAMRALNDSIPPDGSSRLTVRFALGTKKEAMMSSRPGGVPHQGYPPHPYNRGPPPHPYAAPFAPQYGAVPPARSSAPYAPYSSPYGAAPMQQQYSPAVAPSPYSQPSQYAPGAAAPSPYSPQTAPYAASPYASAGYSYGAPAAQATAASANPRLAALEAQLKEAIETQQFERCAAIRDQIQVLNATPTRATTPAYSSYATASNGYGPERGGATARQQTSMQSQMYGSSAVIGGGASSQSTAGYCLYTAGLPYDYDEQTLMTMFGQFGQVLTVKIPRDSSTQVPKGYAFVTMASQEAGSAAIAALNGYPLGSRTLQVKFKIQT</sequence>
<dbReference type="FunFam" id="3.30.70.330:FF:000383">
    <property type="entry name" value="Sex lethal, isoform D"/>
    <property type="match status" value="1"/>
</dbReference>
<feature type="compositionally biased region" description="Pro residues" evidence="4">
    <location>
        <begin position="224"/>
        <end position="239"/>
    </location>
</feature>
<evidence type="ECO:0000259" key="6">
    <source>
        <dbReference type="PROSITE" id="PS50151"/>
    </source>
</evidence>